<dbReference type="EMBL" id="JABFED010000007">
    <property type="protein sequence ID" value="MBA1838159.1"/>
    <property type="molecule type" value="Genomic_DNA"/>
</dbReference>
<evidence type="ECO:0000313" key="5">
    <source>
        <dbReference type="EMBL" id="MBA1838159.1"/>
    </source>
</evidence>
<dbReference type="Gene3D" id="3.40.50.410">
    <property type="entry name" value="von Willebrand factor, type A domain"/>
    <property type="match status" value="1"/>
</dbReference>
<keyword evidence="6" id="KW-1185">Reference proteome</keyword>
<dbReference type="InterPro" id="IPR002035">
    <property type="entry name" value="VWF_A"/>
</dbReference>
<feature type="region of interest" description="Disordered" evidence="1">
    <location>
        <begin position="47"/>
        <end position="114"/>
    </location>
</feature>
<feature type="transmembrane region" description="Helical" evidence="2">
    <location>
        <begin position="1110"/>
        <end position="1130"/>
    </location>
</feature>
<dbReference type="InterPro" id="IPR036465">
    <property type="entry name" value="vWFA_dom_sf"/>
</dbReference>
<feature type="compositionally biased region" description="Low complexity" evidence="1">
    <location>
        <begin position="47"/>
        <end position="78"/>
    </location>
</feature>
<dbReference type="AlphaFoldDB" id="A0A7V8UVL0"/>
<feature type="domain" description="VWFA" evidence="4">
    <location>
        <begin position="544"/>
        <end position="705"/>
    </location>
</feature>
<sequence length="1136" mass="121247">MRKILKPAARTASSRARRSVRGVAAVVASVALAAGLGSYPVDAQETAAETTTSAAETTASTTTATETPSSSQTSSATPKPAVAEPNSVTVEREGDVDHITIRDTDDNPWDSGRKASDEYIWGVKRIGDGDITRIVKVVADGEELEPEYFGYVNGEDFDVIGIDEDAFWTIPPMKIEIEVETTEAGEYAIAEPDEVPTARELSETGYGRTDQAAATVNPEGVGMARAATQGNSRIGLSLNQKSYSGISGPNGDTAPRGTLKTSIGGQYAARNVYLTELVLTHNNTSAKYSLSGPITIRKNGGTETCAVQPHQVTELSRRSAANGGSVNSISIDLSACDPQIAVWQGSGDNIEIDFSGPGTGNAQSDYTMELYGSYESGGGKRFNVVADPNGSVKLSPARTEGDNPYTTTSSFDDRTNFERALVEVSAPNSFLAVENYGLTIDLIESGVTLERRVISASSNSVTFEVYPVKNGKRVESALVEKGANLKLTTRFSDGPVDIDAKVTVFGTSVQRPPEATEPVSEPDRSNFLPGRVPNPALPEKCGLKIAIVADVSTSLQYADGVDAFEKTRTSAKSLVDKLAGTTTKVGVYSFARTAQTQTPGGAVSIQTQQGVNQVKNAINSWTEQNGGATNWEAALSLVGGKGYDAVYFITDGMPTWDDSGWQPLLSASKGQMNSGAFVQATSLKNAVHAANELKADGTRVVPLMVDLKLRAGNTVEGDYVLKDVIPNWAAPKGALGMSSTRSLRYPEDDRMVYPGNGLDTVVNAKEAVDRKYLKFYIKDDREITSNQSLWTYGYRSVVTMGEDISGNGDAIRVAGGYAQLGKELDAIASKLKENCESSFTVKKNIVDQDGKLLEEGASDWTFNTLSTSGSVLDPGDGTLTANSSKTTNQDGLASWRIESKEATNIEVAETLKDGYKLLPINGANAKCTQSVGDFVADVPMVNDGDAGFKVEVPVFSHVTCVVSNYEPKDEFVKLELEKLDATDMSTLSNAKFEVRSERKGEGPFAVNWDEDSQTYKTEAKLGSAKTYYLVETQAPTKDGQQYSLLVAPVEFQIVSGENGYVVQIRDGEDWKSELIGAGLWTERPQEFDAATGYLQVANVRQGNMPKTGGVGVQLPILIGGALIAAGALMGRRKVTA</sequence>
<dbReference type="CDD" id="cd00198">
    <property type="entry name" value="vWFA"/>
    <property type="match status" value="1"/>
</dbReference>
<dbReference type="NCBIfam" id="TIGR01167">
    <property type="entry name" value="LPXTG_anchor"/>
    <property type="match status" value="1"/>
</dbReference>
<gene>
    <name evidence="5" type="ORF">HMA55_09725</name>
</gene>
<accession>A0A7V8UVL0</accession>
<feature type="compositionally biased region" description="Basic and acidic residues" evidence="1">
    <location>
        <begin position="90"/>
        <end position="114"/>
    </location>
</feature>
<keyword evidence="2" id="KW-1133">Transmembrane helix</keyword>
<dbReference type="GO" id="GO:0005975">
    <property type="term" value="P:carbohydrate metabolic process"/>
    <property type="evidence" value="ECO:0007669"/>
    <property type="project" value="UniProtKB-ARBA"/>
</dbReference>
<dbReference type="SUPFAM" id="SSF53300">
    <property type="entry name" value="vWA-like"/>
    <property type="match status" value="1"/>
</dbReference>
<name>A0A7V8UVL0_9CORY</name>
<evidence type="ECO:0000256" key="3">
    <source>
        <dbReference type="SAM" id="SignalP"/>
    </source>
</evidence>
<dbReference type="Proteomes" id="UP000577408">
    <property type="component" value="Unassembled WGS sequence"/>
</dbReference>
<reference evidence="5 6" key="1">
    <citation type="submission" date="2020-05" db="EMBL/GenBank/DDBJ databases">
        <title>Descriptions of Corynebacterium xxxx sp. nov., Corynebacterium yyyy sp. nov. and Corynebacterium zzzz sp. nov.</title>
        <authorList>
            <person name="Zhang G."/>
        </authorList>
    </citation>
    <scope>NUCLEOTIDE SEQUENCE [LARGE SCALE GENOMIC DNA]</scope>
    <source>
        <strain evidence="6">zg-913</strain>
    </source>
</reference>
<protein>
    <submittedName>
        <fullName evidence="5">VWA domain-containing protein</fullName>
    </submittedName>
</protein>
<evidence type="ECO:0000256" key="2">
    <source>
        <dbReference type="SAM" id="Phobius"/>
    </source>
</evidence>
<feature type="chain" id="PRO_5030936954" evidence="3">
    <location>
        <begin position="44"/>
        <end position="1136"/>
    </location>
</feature>
<comment type="caution">
    <text evidence="5">The sequence shown here is derived from an EMBL/GenBank/DDBJ whole genome shotgun (WGS) entry which is preliminary data.</text>
</comment>
<dbReference type="InterPro" id="IPR013783">
    <property type="entry name" value="Ig-like_fold"/>
</dbReference>
<proteinExistence type="predicted"/>
<dbReference type="RefSeq" id="WP_181192848.1">
    <property type="nucleotide sequence ID" value="NZ_JABFED010000007.1"/>
</dbReference>
<keyword evidence="2" id="KW-0472">Membrane</keyword>
<feature type="signal peptide" evidence="3">
    <location>
        <begin position="1"/>
        <end position="43"/>
    </location>
</feature>
<dbReference type="PROSITE" id="PS50234">
    <property type="entry name" value="VWFA"/>
    <property type="match status" value="1"/>
</dbReference>
<keyword evidence="2" id="KW-0812">Transmembrane</keyword>
<evidence type="ECO:0000313" key="6">
    <source>
        <dbReference type="Proteomes" id="UP000577408"/>
    </source>
</evidence>
<dbReference type="Gene3D" id="2.60.40.10">
    <property type="entry name" value="Immunoglobulins"/>
    <property type="match status" value="1"/>
</dbReference>
<organism evidence="5 6">
    <name type="scientific">Corynebacterium wankanglinii</name>
    <dbReference type="NCBI Taxonomy" id="2735136"/>
    <lineage>
        <taxon>Bacteria</taxon>
        <taxon>Bacillati</taxon>
        <taxon>Actinomycetota</taxon>
        <taxon>Actinomycetes</taxon>
        <taxon>Mycobacteriales</taxon>
        <taxon>Corynebacteriaceae</taxon>
        <taxon>Corynebacterium</taxon>
    </lineage>
</organism>
<keyword evidence="3" id="KW-0732">Signal</keyword>
<evidence type="ECO:0000256" key="1">
    <source>
        <dbReference type="SAM" id="MobiDB-lite"/>
    </source>
</evidence>
<evidence type="ECO:0000259" key="4">
    <source>
        <dbReference type="PROSITE" id="PS50234"/>
    </source>
</evidence>